<protein>
    <recommendedName>
        <fullName evidence="5">Cell division protein ZipA</fullName>
    </recommendedName>
</protein>
<keyword evidence="2" id="KW-1133">Transmembrane helix</keyword>
<evidence type="ECO:0000256" key="1">
    <source>
        <dbReference type="SAM" id="MobiDB-lite"/>
    </source>
</evidence>
<feature type="transmembrane region" description="Helical" evidence="2">
    <location>
        <begin position="6"/>
        <end position="26"/>
    </location>
</feature>
<keyword evidence="2" id="KW-0472">Membrane</keyword>
<gene>
    <name evidence="3" type="ORF">RSO68_14835</name>
</gene>
<feature type="compositionally biased region" description="Pro residues" evidence="1">
    <location>
        <begin position="47"/>
        <end position="59"/>
    </location>
</feature>
<evidence type="ECO:0000313" key="3">
    <source>
        <dbReference type="EMBL" id="MDT8880750.1"/>
    </source>
</evidence>
<dbReference type="RefSeq" id="WP_315587152.1">
    <property type="nucleotide sequence ID" value="NZ_JAVXUR010000007.1"/>
</dbReference>
<feature type="compositionally biased region" description="Low complexity" evidence="1">
    <location>
        <begin position="60"/>
        <end position="76"/>
    </location>
</feature>
<accession>A0ABU3NHU3</accession>
<dbReference type="EMBL" id="JAVXUR010000007">
    <property type="protein sequence ID" value="MDT8880750.1"/>
    <property type="molecule type" value="Genomic_DNA"/>
</dbReference>
<organism evidence="3 4">
    <name type="scientific">Halomonas saccharevitans</name>
    <dbReference type="NCBI Taxonomy" id="416872"/>
    <lineage>
        <taxon>Bacteria</taxon>
        <taxon>Pseudomonadati</taxon>
        <taxon>Pseudomonadota</taxon>
        <taxon>Gammaproteobacteria</taxon>
        <taxon>Oceanospirillales</taxon>
        <taxon>Halomonadaceae</taxon>
        <taxon>Halomonas</taxon>
    </lineage>
</organism>
<name>A0ABU3NHU3_9GAMM</name>
<evidence type="ECO:0008006" key="5">
    <source>
        <dbReference type="Google" id="ProtNLM"/>
    </source>
</evidence>
<dbReference type="Proteomes" id="UP001255917">
    <property type="component" value="Unassembled WGS sequence"/>
</dbReference>
<sequence length="218" mass="24153">MEMTNGAVLLAGVALTMGLAAVAVLWRWRRDRRPEAPVERDFAEPVPEAPPESPSPVDPPASSIPAASQSAAPEPEQVAQRFRVATDGEVRQCLFVVLDWPGLDTNRRIRRKLEEAGAVFDVRQRVYNIHPPRTGYRMMIANSTPPGALPPLHEEGEHPVVDGLSILVHFRNRRRVAHSPDALIDFTRAIAAIGGKILDAERREVSDEEFEQLRGARP</sequence>
<evidence type="ECO:0000313" key="4">
    <source>
        <dbReference type="Proteomes" id="UP001255917"/>
    </source>
</evidence>
<feature type="region of interest" description="Disordered" evidence="1">
    <location>
        <begin position="35"/>
        <end position="79"/>
    </location>
</feature>
<reference evidence="4" key="1">
    <citation type="submission" date="2023-07" db="EMBL/GenBank/DDBJ databases">
        <title>Substrates and metabolic shifts associated with increased methane emissions in unrestored hypersaline salterns.</title>
        <authorList>
            <person name="Bueno De Mesquita C.P."/>
            <person name="Tringe S.G."/>
        </authorList>
    </citation>
    <scope>NUCLEOTIDE SEQUENCE [LARGE SCALE GENOMIC DNA]</scope>
    <source>
        <strain evidence="4">I4</strain>
    </source>
</reference>
<evidence type="ECO:0000256" key="2">
    <source>
        <dbReference type="SAM" id="Phobius"/>
    </source>
</evidence>
<proteinExistence type="predicted"/>
<comment type="caution">
    <text evidence="3">The sequence shown here is derived from an EMBL/GenBank/DDBJ whole genome shotgun (WGS) entry which is preliminary data.</text>
</comment>
<keyword evidence="2" id="KW-0812">Transmembrane</keyword>
<keyword evidence="4" id="KW-1185">Reference proteome</keyword>